<dbReference type="AlphaFoldDB" id="A0A9P6JTF1"/>
<sequence length="60" mass="6840">MKHRQKIRCSTWLTFRFILSPAMTGLSTSLVALSTKVCALLLLSRRWMLSICPLTQNSKT</sequence>
<name>A0A9P6JTF1_9AGAR</name>
<accession>A0A9P6JTF1</accession>
<comment type="caution">
    <text evidence="1">The sequence shown here is derived from an EMBL/GenBank/DDBJ whole genome shotgun (WGS) entry which is preliminary data.</text>
</comment>
<reference evidence="1" key="1">
    <citation type="submission" date="2020-11" db="EMBL/GenBank/DDBJ databases">
        <authorList>
            <consortium name="DOE Joint Genome Institute"/>
            <person name="Ahrendt S."/>
            <person name="Riley R."/>
            <person name="Andreopoulos W."/>
            <person name="Labutti K."/>
            <person name="Pangilinan J."/>
            <person name="Ruiz-Duenas F.J."/>
            <person name="Barrasa J.M."/>
            <person name="Sanchez-Garcia M."/>
            <person name="Camarero S."/>
            <person name="Miyauchi S."/>
            <person name="Serrano A."/>
            <person name="Linde D."/>
            <person name="Babiker R."/>
            <person name="Drula E."/>
            <person name="Ayuso-Fernandez I."/>
            <person name="Pacheco R."/>
            <person name="Padilla G."/>
            <person name="Ferreira P."/>
            <person name="Barriuso J."/>
            <person name="Kellner H."/>
            <person name="Castanera R."/>
            <person name="Alfaro M."/>
            <person name="Ramirez L."/>
            <person name="Pisabarro A.G."/>
            <person name="Kuo A."/>
            <person name="Tritt A."/>
            <person name="Lipzen A."/>
            <person name="He G."/>
            <person name="Yan M."/>
            <person name="Ng V."/>
            <person name="Cullen D."/>
            <person name="Martin F."/>
            <person name="Rosso M.-N."/>
            <person name="Henrissat B."/>
            <person name="Hibbett D."/>
            <person name="Martinez A.T."/>
            <person name="Grigoriev I.V."/>
        </authorList>
    </citation>
    <scope>NUCLEOTIDE SEQUENCE</scope>
    <source>
        <strain evidence="1">CBS 506.95</strain>
    </source>
</reference>
<protein>
    <submittedName>
        <fullName evidence="1">Uncharacterized protein</fullName>
    </submittedName>
</protein>
<dbReference type="EMBL" id="MU157833">
    <property type="protein sequence ID" value="KAF9531843.1"/>
    <property type="molecule type" value="Genomic_DNA"/>
</dbReference>
<dbReference type="Proteomes" id="UP000807306">
    <property type="component" value="Unassembled WGS sequence"/>
</dbReference>
<evidence type="ECO:0000313" key="1">
    <source>
        <dbReference type="EMBL" id="KAF9531843.1"/>
    </source>
</evidence>
<keyword evidence="2" id="KW-1185">Reference proteome</keyword>
<proteinExistence type="predicted"/>
<organism evidence="1 2">
    <name type="scientific">Crepidotus variabilis</name>
    <dbReference type="NCBI Taxonomy" id="179855"/>
    <lineage>
        <taxon>Eukaryota</taxon>
        <taxon>Fungi</taxon>
        <taxon>Dikarya</taxon>
        <taxon>Basidiomycota</taxon>
        <taxon>Agaricomycotina</taxon>
        <taxon>Agaricomycetes</taxon>
        <taxon>Agaricomycetidae</taxon>
        <taxon>Agaricales</taxon>
        <taxon>Agaricineae</taxon>
        <taxon>Crepidotaceae</taxon>
        <taxon>Crepidotus</taxon>
    </lineage>
</organism>
<gene>
    <name evidence="1" type="ORF">CPB83DRAFT_42392</name>
</gene>
<evidence type="ECO:0000313" key="2">
    <source>
        <dbReference type="Proteomes" id="UP000807306"/>
    </source>
</evidence>